<dbReference type="STRING" id="314283.MED297_18708"/>
<accession>A4BF13</accession>
<gene>
    <name evidence="2" type="ORF">MED297_18708</name>
</gene>
<dbReference type="EMBL" id="AAOE01000011">
    <property type="protein sequence ID" value="EAR09348.1"/>
    <property type="molecule type" value="Genomic_DNA"/>
</dbReference>
<dbReference type="InterPro" id="IPR005146">
    <property type="entry name" value="B3/B4_tRNA-bd"/>
</dbReference>
<dbReference type="Proteomes" id="UP000005953">
    <property type="component" value="Unassembled WGS sequence"/>
</dbReference>
<dbReference type="Pfam" id="PF03483">
    <property type="entry name" value="B3_4"/>
    <property type="match status" value="1"/>
</dbReference>
<dbReference type="GO" id="GO:0003723">
    <property type="term" value="F:RNA binding"/>
    <property type="evidence" value="ECO:0007669"/>
    <property type="project" value="InterPro"/>
</dbReference>
<proteinExistence type="predicted"/>
<evidence type="ECO:0000313" key="2">
    <source>
        <dbReference type="EMBL" id="EAR09348.1"/>
    </source>
</evidence>
<dbReference type="Gene3D" id="3.50.40.10">
    <property type="entry name" value="Phenylalanyl-trna Synthetase, Chain B, domain 3"/>
    <property type="match status" value="1"/>
</dbReference>
<organism evidence="2 3">
    <name type="scientific">Reinekea blandensis MED297</name>
    <dbReference type="NCBI Taxonomy" id="314283"/>
    <lineage>
        <taxon>Bacteria</taxon>
        <taxon>Pseudomonadati</taxon>
        <taxon>Pseudomonadota</taxon>
        <taxon>Gammaproteobacteria</taxon>
        <taxon>Oceanospirillales</taxon>
        <taxon>Saccharospirillaceae</taxon>
        <taxon>Reinekea</taxon>
    </lineage>
</organism>
<comment type="caution">
    <text evidence="2">The sequence shown here is derived from an EMBL/GenBank/DDBJ whole genome shotgun (WGS) entry which is preliminary data.</text>
</comment>
<dbReference type="AlphaFoldDB" id="A4BF13"/>
<dbReference type="RefSeq" id="WP_008044276.1">
    <property type="nucleotide sequence ID" value="NZ_CH724151.1"/>
</dbReference>
<dbReference type="SUPFAM" id="SSF56037">
    <property type="entry name" value="PheT/TilS domain"/>
    <property type="match status" value="1"/>
</dbReference>
<evidence type="ECO:0000313" key="3">
    <source>
        <dbReference type="Proteomes" id="UP000005953"/>
    </source>
</evidence>
<dbReference type="OrthoDB" id="276580at2"/>
<dbReference type="GO" id="GO:0004826">
    <property type="term" value="F:phenylalanine-tRNA ligase activity"/>
    <property type="evidence" value="ECO:0007669"/>
    <property type="project" value="InterPro"/>
</dbReference>
<evidence type="ECO:0000259" key="1">
    <source>
        <dbReference type="Pfam" id="PF03483"/>
    </source>
</evidence>
<dbReference type="HOGENOM" id="CLU_1198989_0_0_6"/>
<sequence length="231" mass="25388">MKVSIAPDALLLGLQGCVAAHITGVQVAEDRESVYRTAMEARLDQLRHQYDACVQQPEVSGYQTQLAQMGYPNTEPANLRLIRSCLERGVNPILNVVDAYNSVALNYGASFGVHDAAKLKGTIEVCRAQEGRKIRPLFSKRDKKLAHGDLIYQHENQVLAAIGSRDCDADAFKITPDTTELFAMILGHEHTSVTHNRNIVNDFVSALRLTCPEVTLSWVEVITADISAQAS</sequence>
<reference evidence="2 3" key="1">
    <citation type="submission" date="2006-02" db="EMBL/GenBank/DDBJ databases">
        <authorList>
            <person name="Pinhassi J."/>
            <person name="Pedros-Alio C."/>
            <person name="Ferriera S."/>
            <person name="Johnson J."/>
            <person name="Kravitz S."/>
            <person name="Halpern A."/>
            <person name="Remington K."/>
            <person name="Beeson K."/>
            <person name="Tran B."/>
            <person name="Rogers Y.-H."/>
            <person name="Friedman R."/>
            <person name="Venter J.C."/>
        </authorList>
    </citation>
    <scope>NUCLEOTIDE SEQUENCE [LARGE SCALE GENOMIC DNA]</scope>
    <source>
        <strain evidence="2 3">MED297</strain>
    </source>
</reference>
<dbReference type="InterPro" id="IPR020825">
    <property type="entry name" value="Phe-tRNA_synthase-like_B3/B4"/>
</dbReference>
<name>A4BF13_9GAMM</name>
<keyword evidence="3" id="KW-1185">Reference proteome</keyword>
<protein>
    <recommendedName>
        <fullName evidence="1">B3/B4 tRNA-binding domain-containing protein</fullName>
    </recommendedName>
</protein>
<feature type="domain" description="B3/B4 tRNA-binding" evidence="1">
    <location>
        <begin position="73"/>
        <end position="195"/>
    </location>
</feature>